<evidence type="ECO:0000256" key="9">
    <source>
        <dbReference type="ARBA" id="ARBA00022968"/>
    </source>
</evidence>
<keyword evidence="15" id="KW-1185">Reference proteome</keyword>
<dbReference type="PANTHER" id="PTHR23033">
    <property type="entry name" value="BETA1,3-GALACTOSYLTRANSFERASE"/>
    <property type="match status" value="1"/>
</dbReference>
<comment type="pathway">
    <text evidence="2">Protein modification; protein glycosylation.</text>
</comment>
<keyword evidence="11 12" id="KW-0472">Membrane</keyword>
<keyword evidence="6" id="KW-0808">Transferase</keyword>
<keyword evidence="8" id="KW-0547">Nucleotide-binding</keyword>
<sequence>MQAIQGLRRILTSPNPFMNGYAIGLPRSTPSSAPRKWIRLLLTVAIVGIGINLLFFVDSATIEKLPSQVLGTQAFHPKPYAPAPHGLESQDDANRQDYWLWETKSQFYKKENIDWNVGISDECFLFPKHLRQKVQVVLKTGVADDGARTDAMVNTIIKCIRNVLVVSDENHKYGPFRAVDVLADLNPRTYMREEDFEAYEAQKNATRDGVQLHQGHEGWKIDKYKFLPEVERAIQHNSKAEWYIFIESDTYLFWDNVYRMLDNYDSSVPYYFGSPSPGKKHRPDPKSENEEQTWFAYGGCGFILSTAAAHRLVDRPRNAVGVKGPRLTTEYEEDIRNDCCGDSMLGWALHDKAGVDISGLWPMFNPHRLEDVPFGKDYWCEPVITLHKTGPNVMKDLWIWENDQHQQHGRPLLYKDLLFSFLGNFSQRENWDAAFDAGFQLPDDSPVHKSLKACESGCFANDECQQYTWHGGHCYYSRALYIGRPKEPDGYHNETDRKYISGWDINKIQTWSLQNTCEEGPHWVKPSIKRKY</sequence>
<comment type="subcellular location">
    <subcellularLocation>
        <location evidence="1">Membrane</location>
        <topology evidence="1">Single-pass type II membrane protein</topology>
    </subcellularLocation>
</comment>
<dbReference type="InterPro" id="IPR026050">
    <property type="entry name" value="C1GALT1/C1GALT1_chp1"/>
</dbReference>
<dbReference type="InterPro" id="IPR003378">
    <property type="entry name" value="Fringe-like_glycosylTrfase"/>
</dbReference>
<dbReference type="AlphaFoldDB" id="A0A9W9D270"/>
<organism evidence="14 15">
    <name type="scientific">Didymella pomorum</name>
    <dbReference type="NCBI Taxonomy" id="749634"/>
    <lineage>
        <taxon>Eukaryota</taxon>
        <taxon>Fungi</taxon>
        <taxon>Dikarya</taxon>
        <taxon>Ascomycota</taxon>
        <taxon>Pezizomycotina</taxon>
        <taxon>Dothideomycetes</taxon>
        <taxon>Pleosporomycetidae</taxon>
        <taxon>Pleosporales</taxon>
        <taxon>Pleosporineae</taxon>
        <taxon>Didymellaceae</taxon>
        <taxon>Didymella</taxon>
    </lineage>
</organism>
<evidence type="ECO:0000256" key="1">
    <source>
        <dbReference type="ARBA" id="ARBA00004606"/>
    </source>
</evidence>
<evidence type="ECO:0000313" key="15">
    <source>
        <dbReference type="Proteomes" id="UP001140510"/>
    </source>
</evidence>
<evidence type="ECO:0000313" key="14">
    <source>
        <dbReference type="EMBL" id="KAJ4398308.1"/>
    </source>
</evidence>
<proteinExistence type="inferred from homology"/>
<comment type="similarity">
    <text evidence="3">Belongs to the glycosyltransferase 31 family. Beta3-Gal-T subfamily.</text>
</comment>
<evidence type="ECO:0000256" key="6">
    <source>
        <dbReference type="ARBA" id="ARBA00022679"/>
    </source>
</evidence>
<dbReference type="GO" id="GO:0016020">
    <property type="term" value="C:membrane"/>
    <property type="evidence" value="ECO:0007669"/>
    <property type="project" value="UniProtKB-SubCell"/>
</dbReference>
<comment type="caution">
    <text evidence="14">The sequence shown here is derived from an EMBL/GenBank/DDBJ whole genome shotgun (WGS) entry which is preliminary data.</text>
</comment>
<name>A0A9W9D270_9PLEO</name>
<dbReference type="GO" id="GO:0000166">
    <property type="term" value="F:nucleotide binding"/>
    <property type="evidence" value="ECO:0007669"/>
    <property type="project" value="UniProtKB-KW"/>
</dbReference>
<evidence type="ECO:0000256" key="7">
    <source>
        <dbReference type="ARBA" id="ARBA00022692"/>
    </source>
</evidence>
<dbReference type="Gene3D" id="3.90.550.50">
    <property type="match status" value="1"/>
</dbReference>
<accession>A0A9W9D270</accession>
<keyword evidence="7 12" id="KW-0812">Transmembrane</keyword>
<evidence type="ECO:0000256" key="3">
    <source>
        <dbReference type="ARBA" id="ARBA00006462"/>
    </source>
</evidence>
<dbReference type="OrthoDB" id="414175at2759"/>
<dbReference type="Pfam" id="PF02434">
    <property type="entry name" value="Fringe"/>
    <property type="match status" value="1"/>
</dbReference>
<dbReference type="EC" id="2.4.1.122" evidence="4"/>
<protein>
    <recommendedName>
        <fullName evidence="4">N-acetylgalactosaminide beta-1,3-galactosyltransferase</fullName>
        <ecNumber evidence="4">2.4.1.122</ecNumber>
    </recommendedName>
</protein>
<gene>
    <name evidence="14" type="ORF">N0V91_010284</name>
</gene>
<evidence type="ECO:0000256" key="5">
    <source>
        <dbReference type="ARBA" id="ARBA00022676"/>
    </source>
</evidence>
<evidence type="ECO:0000256" key="8">
    <source>
        <dbReference type="ARBA" id="ARBA00022741"/>
    </source>
</evidence>
<feature type="domain" description="Fringe-like glycosyltransferase" evidence="13">
    <location>
        <begin position="229"/>
        <end position="313"/>
    </location>
</feature>
<dbReference type="EMBL" id="JAPEVA010000133">
    <property type="protein sequence ID" value="KAJ4398308.1"/>
    <property type="molecule type" value="Genomic_DNA"/>
</dbReference>
<keyword evidence="10 12" id="KW-1133">Transmembrane helix</keyword>
<reference evidence="14" key="1">
    <citation type="submission" date="2022-10" db="EMBL/GenBank/DDBJ databases">
        <title>Tapping the CABI collections for fungal endophytes: first genome assemblies for Collariella, Neodidymelliopsis, Ascochyta clinopodiicola, Didymella pomorum, Didymosphaeria variabile, Neocosmospora piperis and Neocucurbitaria cava.</title>
        <authorList>
            <person name="Hill R."/>
        </authorList>
    </citation>
    <scope>NUCLEOTIDE SEQUENCE</scope>
    <source>
        <strain evidence="14">IMI 355091</strain>
    </source>
</reference>
<evidence type="ECO:0000256" key="12">
    <source>
        <dbReference type="SAM" id="Phobius"/>
    </source>
</evidence>
<keyword evidence="5" id="KW-0328">Glycosyltransferase</keyword>
<feature type="transmembrane region" description="Helical" evidence="12">
    <location>
        <begin position="37"/>
        <end position="57"/>
    </location>
</feature>
<evidence type="ECO:0000256" key="10">
    <source>
        <dbReference type="ARBA" id="ARBA00022989"/>
    </source>
</evidence>
<dbReference type="PANTHER" id="PTHR23033:SF43">
    <property type="entry name" value="APPLE DOMAIN-CONTAINING PROTEIN"/>
    <property type="match status" value="1"/>
</dbReference>
<evidence type="ECO:0000256" key="11">
    <source>
        <dbReference type="ARBA" id="ARBA00023136"/>
    </source>
</evidence>
<evidence type="ECO:0000259" key="13">
    <source>
        <dbReference type="Pfam" id="PF02434"/>
    </source>
</evidence>
<evidence type="ECO:0000256" key="4">
    <source>
        <dbReference type="ARBA" id="ARBA00012557"/>
    </source>
</evidence>
<keyword evidence="9" id="KW-0735">Signal-anchor</keyword>
<dbReference type="Proteomes" id="UP001140510">
    <property type="component" value="Unassembled WGS sequence"/>
</dbReference>
<dbReference type="GO" id="GO:0016263">
    <property type="term" value="F:glycoprotein-N-acetylgalactosamine 3-beta-galactosyltransferase activity"/>
    <property type="evidence" value="ECO:0007669"/>
    <property type="project" value="UniProtKB-EC"/>
</dbReference>
<evidence type="ECO:0000256" key="2">
    <source>
        <dbReference type="ARBA" id="ARBA00004922"/>
    </source>
</evidence>